<accession>A0A494TBE3</accession>
<sequence length="247" mass="26629">MRHFVFLSCSFLVIVLTLPTNSTLAAKANPAPVVGDAAGKFLPEGRSAQSRALYLTLIDDMRKSGRTHAALAHLDAFEQLYPHGTDAAVMRGNCFVDIGAFEQAAIIYRKLLKTKAAASAYAGLGRIEGLNDRWTAAAGEFSQAVSRMPTDPDYLNDYGYALLRQGRLEEALFRIRQAAELAPANVRVRNNLILVLSATGDTAGSKSLLDSIADTTERADIQAALKAQSAKLVLQAPDVVRTPVVDR</sequence>
<dbReference type="Pfam" id="PF13432">
    <property type="entry name" value="TPR_16"/>
    <property type="match status" value="1"/>
</dbReference>
<keyword evidence="1" id="KW-0802">TPR repeat</keyword>
<gene>
    <name evidence="3" type="ORF">D3Y57_11280</name>
</gene>
<dbReference type="AlphaFoldDB" id="A0A494TBE3"/>
<keyword evidence="2" id="KW-0732">Signal</keyword>
<dbReference type="PROSITE" id="PS50005">
    <property type="entry name" value="TPR"/>
    <property type="match status" value="1"/>
</dbReference>
<reference evidence="3 4" key="1">
    <citation type="submission" date="2018-09" db="EMBL/GenBank/DDBJ databases">
        <title>Sphingomonas peninsula sp. nov., isolated from fildes peninsula, Antarctic soil.</title>
        <authorList>
            <person name="Yingchao G."/>
        </authorList>
    </citation>
    <scope>NUCLEOTIDE SEQUENCE [LARGE SCALE GENOMIC DNA]</scope>
    <source>
        <strain evidence="3 4">YZ-8</strain>
    </source>
</reference>
<protein>
    <recommendedName>
        <fullName evidence="5">Tetratricopeptide repeat protein</fullName>
    </recommendedName>
</protein>
<evidence type="ECO:0000313" key="4">
    <source>
        <dbReference type="Proteomes" id="UP000276254"/>
    </source>
</evidence>
<organism evidence="3 4">
    <name type="scientific">Sphingomonas paeninsulae</name>
    <dbReference type="NCBI Taxonomy" id="2319844"/>
    <lineage>
        <taxon>Bacteria</taxon>
        <taxon>Pseudomonadati</taxon>
        <taxon>Pseudomonadota</taxon>
        <taxon>Alphaproteobacteria</taxon>
        <taxon>Sphingomonadales</taxon>
        <taxon>Sphingomonadaceae</taxon>
        <taxon>Sphingomonas</taxon>
    </lineage>
</organism>
<dbReference type="Pfam" id="PF14559">
    <property type="entry name" value="TPR_19"/>
    <property type="match status" value="1"/>
</dbReference>
<dbReference type="OrthoDB" id="7337138at2"/>
<evidence type="ECO:0000313" key="3">
    <source>
        <dbReference type="EMBL" id="AYJ86440.1"/>
    </source>
</evidence>
<dbReference type="KEGG" id="spha:D3Y57_11280"/>
<proteinExistence type="predicted"/>
<evidence type="ECO:0000256" key="2">
    <source>
        <dbReference type="SAM" id="SignalP"/>
    </source>
</evidence>
<name>A0A494TBE3_SPHPE</name>
<dbReference type="Gene3D" id="1.25.40.10">
    <property type="entry name" value="Tetratricopeptide repeat domain"/>
    <property type="match status" value="1"/>
</dbReference>
<dbReference type="Proteomes" id="UP000276254">
    <property type="component" value="Chromosome"/>
</dbReference>
<dbReference type="InterPro" id="IPR011990">
    <property type="entry name" value="TPR-like_helical_dom_sf"/>
</dbReference>
<feature type="signal peptide" evidence="2">
    <location>
        <begin position="1"/>
        <end position="25"/>
    </location>
</feature>
<dbReference type="SUPFAM" id="SSF48452">
    <property type="entry name" value="TPR-like"/>
    <property type="match status" value="1"/>
</dbReference>
<keyword evidence="4" id="KW-1185">Reference proteome</keyword>
<dbReference type="InterPro" id="IPR019734">
    <property type="entry name" value="TPR_rpt"/>
</dbReference>
<dbReference type="EMBL" id="CP032829">
    <property type="protein sequence ID" value="AYJ86440.1"/>
    <property type="molecule type" value="Genomic_DNA"/>
</dbReference>
<evidence type="ECO:0008006" key="5">
    <source>
        <dbReference type="Google" id="ProtNLM"/>
    </source>
</evidence>
<feature type="repeat" description="TPR" evidence="1">
    <location>
        <begin position="152"/>
        <end position="185"/>
    </location>
</feature>
<feature type="chain" id="PRO_5019764795" description="Tetratricopeptide repeat protein" evidence="2">
    <location>
        <begin position="26"/>
        <end position="247"/>
    </location>
</feature>
<evidence type="ECO:0000256" key="1">
    <source>
        <dbReference type="PROSITE-ProRule" id="PRU00339"/>
    </source>
</evidence>